<evidence type="ECO:0000256" key="8">
    <source>
        <dbReference type="PIRSR" id="PIRSR500134-1"/>
    </source>
</evidence>
<proteinExistence type="inferred from homology"/>
<feature type="binding site" evidence="10">
    <location>
        <position position="35"/>
    </location>
    <ligand>
        <name>NAD(+)</name>
        <dbReference type="ChEBI" id="CHEBI:57540"/>
    </ligand>
</feature>
<feature type="binding site" evidence="10">
    <location>
        <position position="30"/>
    </location>
    <ligand>
        <name>NAD(+)</name>
        <dbReference type="ChEBI" id="CHEBI:57540"/>
    </ligand>
</feature>
<dbReference type="Gene3D" id="1.20.5.100">
    <property type="entry name" value="Cytochrome c1, transmembrane anchor, C-terminal"/>
    <property type="match status" value="1"/>
</dbReference>
<feature type="binding site" evidence="10">
    <location>
        <position position="121"/>
    </location>
    <ligand>
        <name>NAD(+)</name>
        <dbReference type="ChEBI" id="CHEBI:57540"/>
    </ligand>
</feature>
<evidence type="ECO:0000256" key="10">
    <source>
        <dbReference type="PIRSR" id="PIRSR500134-3"/>
    </source>
</evidence>
<accession>A0A2N3G5S4</accession>
<evidence type="ECO:0000313" key="13">
    <source>
        <dbReference type="Proteomes" id="UP000233654"/>
    </source>
</evidence>
<dbReference type="GO" id="GO:0003979">
    <property type="term" value="F:UDP-glucose 6-dehydrogenase activity"/>
    <property type="evidence" value="ECO:0007669"/>
    <property type="project" value="UniProtKB-EC"/>
</dbReference>
<dbReference type="Proteomes" id="UP000233654">
    <property type="component" value="Unassembled WGS sequence"/>
</dbReference>
<feature type="binding site" evidence="9">
    <location>
        <position position="257"/>
    </location>
    <ligand>
        <name>substrate</name>
    </ligand>
</feature>
<dbReference type="InterPro" id="IPR001732">
    <property type="entry name" value="UDP-Glc/GDP-Man_DH_N"/>
</dbReference>
<dbReference type="InterPro" id="IPR028357">
    <property type="entry name" value="UDPglc_DH_bac"/>
</dbReference>
<evidence type="ECO:0000256" key="9">
    <source>
        <dbReference type="PIRSR" id="PIRSR500134-2"/>
    </source>
</evidence>
<dbReference type="PANTHER" id="PTHR43750:SF3">
    <property type="entry name" value="UDP-GLUCOSE 6-DEHYDROGENASE TUAD"/>
    <property type="match status" value="1"/>
</dbReference>
<dbReference type="EMBL" id="PHEX01000034">
    <property type="protein sequence ID" value="PKQ28066.1"/>
    <property type="molecule type" value="Genomic_DNA"/>
</dbReference>
<feature type="binding site" evidence="10">
    <location>
        <position position="263"/>
    </location>
    <ligand>
        <name>NAD(+)</name>
        <dbReference type="ChEBI" id="CHEBI:57540"/>
    </ligand>
</feature>
<organism evidence="12 13">
    <name type="scientific">Candidatus Anoxymicrobium japonicum</name>
    <dbReference type="NCBI Taxonomy" id="2013648"/>
    <lineage>
        <taxon>Bacteria</taxon>
        <taxon>Bacillati</taxon>
        <taxon>Actinomycetota</taxon>
        <taxon>Candidatus Geothermincolia</taxon>
        <taxon>Candidatus Geothermincolales</taxon>
        <taxon>Candidatus Anoxymicrobiaceae</taxon>
        <taxon>Candidatus Anoxymicrobium</taxon>
    </lineage>
</organism>
<evidence type="ECO:0000256" key="5">
    <source>
        <dbReference type="ARBA" id="ARBA00023027"/>
    </source>
</evidence>
<feature type="active site" description="Nucleophile" evidence="8">
    <location>
        <position position="260"/>
    </location>
</feature>
<dbReference type="SUPFAM" id="SSF48179">
    <property type="entry name" value="6-phosphogluconate dehydrogenase C-terminal domain-like"/>
    <property type="match status" value="1"/>
</dbReference>
<feature type="domain" description="UDP-glucose/GDP-mannose dehydrogenase C-terminal" evidence="11">
    <location>
        <begin position="313"/>
        <end position="414"/>
    </location>
</feature>
<dbReference type="InterPro" id="IPR036220">
    <property type="entry name" value="UDP-Glc/GDP-Man_DH_C_sf"/>
</dbReference>
<dbReference type="InterPro" id="IPR036291">
    <property type="entry name" value="NAD(P)-bd_dom_sf"/>
</dbReference>
<dbReference type="InterPro" id="IPR008927">
    <property type="entry name" value="6-PGluconate_DH-like_C_sf"/>
</dbReference>
<feature type="binding site" evidence="9">
    <location>
        <position position="204"/>
    </location>
    <ligand>
        <name>substrate</name>
    </ligand>
</feature>
<dbReference type="SUPFAM" id="SSF51735">
    <property type="entry name" value="NAD(P)-binding Rossmann-fold domains"/>
    <property type="match status" value="1"/>
</dbReference>
<evidence type="ECO:0000259" key="11">
    <source>
        <dbReference type="SMART" id="SM00984"/>
    </source>
</evidence>
<comment type="catalytic activity">
    <reaction evidence="6 7">
        <text>UDP-alpha-D-glucose + 2 NAD(+) + H2O = UDP-alpha-D-glucuronate + 2 NADH + 3 H(+)</text>
        <dbReference type="Rhea" id="RHEA:23596"/>
        <dbReference type="ChEBI" id="CHEBI:15377"/>
        <dbReference type="ChEBI" id="CHEBI:15378"/>
        <dbReference type="ChEBI" id="CHEBI:57540"/>
        <dbReference type="ChEBI" id="CHEBI:57945"/>
        <dbReference type="ChEBI" id="CHEBI:58052"/>
        <dbReference type="ChEBI" id="CHEBI:58885"/>
        <dbReference type="EC" id="1.1.1.22"/>
    </reaction>
</comment>
<dbReference type="EC" id="1.1.1.22" evidence="3 7"/>
<dbReference type="PIRSF" id="PIRSF500134">
    <property type="entry name" value="UDPglc_DH_bac"/>
    <property type="match status" value="1"/>
</dbReference>
<dbReference type="GO" id="GO:0051287">
    <property type="term" value="F:NAD binding"/>
    <property type="evidence" value="ECO:0007669"/>
    <property type="project" value="InterPro"/>
</dbReference>
<comment type="similarity">
    <text evidence="2 7">Belongs to the UDP-glucose/GDP-mannose dehydrogenase family.</text>
</comment>
<name>A0A2N3G5S4_9ACTN</name>
<comment type="pathway">
    <text evidence="1">Nucleotide-sugar biosynthesis; UDP-alpha-D-glucuronate biosynthesis; UDP-alpha-D-glucuronate from UDP-alpha-D-glucose: step 1/1.</text>
</comment>
<evidence type="ECO:0000256" key="1">
    <source>
        <dbReference type="ARBA" id="ARBA00004701"/>
    </source>
</evidence>
<gene>
    <name evidence="12" type="ORF">CVT63_04700</name>
</gene>
<feature type="binding site" evidence="9">
    <location>
        <begin position="249"/>
        <end position="253"/>
    </location>
    <ligand>
        <name>substrate</name>
    </ligand>
</feature>
<evidence type="ECO:0000256" key="3">
    <source>
        <dbReference type="ARBA" id="ARBA00012954"/>
    </source>
</evidence>
<feature type="binding site" evidence="10">
    <location>
        <position position="327"/>
    </location>
    <ligand>
        <name>NAD(+)</name>
        <dbReference type="ChEBI" id="CHEBI:57540"/>
    </ligand>
</feature>
<dbReference type="GO" id="GO:0000271">
    <property type="term" value="P:polysaccharide biosynthetic process"/>
    <property type="evidence" value="ECO:0007669"/>
    <property type="project" value="InterPro"/>
</dbReference>
<feature type="binding site" evidence="10">
    <location>
        <position position="86"/>
    </location>
    <ligand>
        <name>NAD(+)</name>
        <dbReference type="ChEBI" id="CHEBI:57540"/>
    </ligand>
</feature>
<evidence type="ECO:0000256" key="2">
    <source>
        <dbReference type="ARBA" id="ARBA00006601"/>
    </source>
</evidence>
<dbReference type="InterPro" id="IPR014026">
    <property type="entry name" value="UDP-Glc/GDP-Man_DH_dimer"/>
</dbReference>
<feature type="binding site" evidence="10">
    <location>
        <position position="155"/>
    </location>
    <ligand>
        <name>NAD(+)</name>
        <dbReference type="ChEBI" id="CHEBI:57540"/>
    </ligand>
</feature>
<dbReference type="SMART" id="SM00984">
    <property type="entry name" value="UDPG_MGDP_dh_C"/>
    <property type="match status" value="1"/>
</dbReference>
<comment type="caution">
    <text evidence="12">The sequence shown here is derived from an EMBL/GenBank/DDBJ whole genome shotgun (WGS) entry which is preliminary data.</text>
</comment>
<evidence type="ECO:0000256" key="4">
    <source>
        <dbReference type="ARBA" id="ARBA00023002"/>
    </source>
</evidence>
<sequence length="429" mass="46779">MDCCIIGTGYVGLVTGSCLADMGHSVICADNDETKIEALSGGNVPIYETGLEAIVRGNLESGNLKFTTRVHDAVASSEFIFITVGTPSDADGSADLAYVDEVAREIARAIDSYKVVINKSTVPVGSTKRVQRIIEESMPERHEFDVVSNPEFLREGSAVSDFLTPARIIIGSDSQKAAMRMTALYRGIDAPLLVTDPASAEMIKYASNAFLATKVSYINAIASLCEAVGADVREVSLGMGYDGRIGFEFLKAGPGFGGSCFPKDCRALLQISRESGYNFNLLEGVLDVNREQQERIAARIERSAGGLKGKNVGALGLAFKANTDDVRESPAVIIVEMLIEKGARVTIYDPEAMDNARKELENARFARDPYEVADSADMLVLLTEWDEFKWLDYGRVLKLMRRPYIMDTRNCLDPVALRKLGFTYEGVGR</sequence>
<feature type="binding site" evidence="9">
    <location>
        <position position="320"/>
    </location>
    <ligand>
        <name>substrate</name>
    </ligand>
</feature>
<evidence type="ECO:0000256" key="7">
    <source>
        <dbReference type="PIRNR" id="PIRNR000124"/>
    </source>
</evidence>
<dbReference type="GO" id="GO:0006065">
    <property type="term" value="P:UDP-glucuronate biosynthetic process"/>
    <property type="evidence" value="ECO:0007669"/>
    <property type="project" value="UniProtKB-UniPathway"/>
</dbReference>
<dbReference type="Pfam" id="PF03721">
    <property type="entry name" value="UDPG_MGDP_dh_N"/>
    <property type="match status" value="1"/>
</dbReference>
<evidence type="ECO:0000313" key="12">
    <source>
        <dbReference type="EMBL" id="PKQ28066.1"/>
    </source>
</evidence>
<evidence type="ECO:0000256" key="6">
    <source>
        <dbReference type="ARBA" id="ARBA00047473"/>
    </source>
</evidence>
<dbReference type="AlphaFoldDB" id="A0A2N3G5S4"/>
<dbReference type="PANTHER" id="PTHR43750">
    <property type="entry name" value="UDP-GLUCOSE 6-DEHYDROGENASE TUAD"/>
    <property type="match status" value="1"/>
</dbReference>
<dbReference type="Gene3D" id="3.40.50.720">
    <property type="entry name" value="NAD(P)-binding Rossmann-like Domain"/>
    <property type="match status" value="2"/>
</dbReference>
<dbReference type="UniPathway" id="UPA00038">
    <property type="reaction ID" value="UER00491"/>
</dbReference>
<dbReference type="PIRSF" id="PIRSF000124">
    <property type="entry name" value="UDPglc_GDPman_dh"/>
    <property type="match status" value="1"/>
</dbReference>
<dbReference type="InterPro" id="IPR014027">
    <property type="entry name" value="UDP-Glc/GDP-Man_DH_C"/>
</dbReference>
<keyword evidence="5 7" id="KW-0520">NAD</keyword>
<keyword evidence="4 7" id="KW-0560">Oxidoreductase</keyword>
<dbReference type="SUPFAM" id="SSF52413">
    <property type="entry name" value="UDP-glucose/GDP-mannose dehydrogenase C-terminal domain"/>
    <property type="match status" value="1"/>
</dbReference>
<dbReference type="NCBIfam" id="TIGR03026">
    <property type="entry name" value="NDP-sugDHase"/>
    <property type="match status" value="1"/>
</dbReference>
<reference evidence="12 13" key="1">
    <citation type="journal article" date="2017" name="ISME J.">
        <title>Potential for microbial H2 and metal transformations associated with novel bacteria and archaea in deep terrestrial subsurface sediments.</title>
        <authorList>
            <person name="Hernsdorf A.W."/>
            <person name="Amano Y."/>
            <person name="Miyakawa K."/>
            <person name="Ise K."/>
            <person name="Suzuki Y."/>
            <person name="Anantharaman K."/>
            <person name="Probst A."/>
            <person name="Burstein D."/>
            <person name="Thomas B.C."/>
            <person name="Banfield J.F."/>
        </authorList>
    </citation>
    <scope>NUCLEOTIDE SEQUENCE [LARGE SCALE GENOMIC DNA]</scope>
    <source>
        <strain evidence="12">HGW-Actinobacteria-3</strain>
    </source>
</reference>
<dbReference type="InterPro" id="IPR017476">
    <property type="entry name" value="UDP-Glc/GDP-Man"/>
</dbReference>
<feature type="binding site" evidence="9">
    <location>
        <begin position="152"/>
        <end position="155"/>
    </location>
    <ligand>
        <name>substrate</name>
    </ligand>
</feature>
<dbReference type="Pfam" id="PF03720">
    <property type="entry name" value="UDPG_MGDP_dh_C"/>
    <property type="match status" value="1"/>
</dbReference>
<dbReference type="Pfam" id="PF00984">
    <property type="entry name" value="UDPG_MGDP_dh"/>
    <property type="match status" value="1"/>
</dbReference>
<protein>
    <recommendedName>
        <fullName evidence="3 7">UDP-glucose 6-dehydrogenase</fullName>
        <ecNumber evidence="3 7">1.1.1.22</ecNumber>
    </recommendedName>
</protein>